<feature type="DNA-binding region" description="H-T-H motif" evidence="2">
    <location>
        <begin position="25"/>
        <end position="44"/>
    </location>
</feature>
<organism evidence="4 5">
    <name type="scientific">Candidatus Enterococcus moelleringii</name>
    <dbReference type="NCBI Taxonomy" id="2815325"/>
    <lineage>
        <taxon>Bacteria</taxon>
        <taxon>Bacillati</taxon>
        <taxon>Bacillota</taxon>
        <taxon>Bacilli</taxon>
        <taxon>Lactobacillales</taxon>
        <taxon>Enterococcaceae</taxon>
        <taxon>Enterococcus</taxon>
    </lineage>
</organism>
<sequence length="190" mass="21856">MKNTRANIMKATKKIIIEKGYSAMTTKEIAQEANVNETTLFRQFGTKKELLMATLEEAEWVPAVKEGIADTFRWELKADLTLIMENYFQQVSPDIVRFSLGLRAQEIYQETLPYIQKIPTAFTQLLEEYLKGMQQRGKVQLTDPHKSAEVLFSSLIGFAFLHAYDSKEQFEADKTQFIQEAVELFVDGLE</sequence>
<keyword evidence="5" id="KW-1185">Reference proteome</keyword>
<dbReference type="EMBL" id="JAFREM010000041">
    <property type="protein sequence ID" value="MBO1308721.1"/>
    <property type="molecule type" value="Genomic_DNA"/>
</dbReference>
<dbReference type="PANTHER" id="PTHR30055:SF226">
    <property type="entry name" value="HTH-TYPE TRANSCRIPTIONAL REGULATOR PKSA"/>
    <property type="match status" value="1"/>
</dbReference>
<dbReference type="InterPro" id="IPR039536">
    <property type="entry name" value="TetR_C_Proteobacteria"/>
</dbReference>
<evidence type="ECO:0000313" key="4">
    <source>
        <dbReference type="EMBL" id="MBO1308721.1"/>
    </source>
</evidence>
<evidence type="ECO:0000256" key="1">
    <source>
        <dbReference type="ARBA" id="ARBA00023125"/>
    </source>
</evidence>
<dbReference type="InterPro" id="IPR001647">
    <property type="entry name" value="HTH_TetR"/>
</dbReference>
<dbReference type="Proteomes" id="UP000664601">
    <property type="component" value="Unassembled WGS sequence"/>
</dbReference>
<reference evidence="4 5" key="1">
    <citation type="submission" date="2021-03" db="EMBL/GenBank/DDBJ databases">
        <title>Enterococcal diversity collection.</title>
        <authorList>
            <person name="Gilmore M.S."/>
            <person name="Schwartzman J."/>
            <person name="Van Tyne D."/>
            <person name="Martin M."/>
            <person name="Earl A.M."/>
            <person name="Manson A.L."/>
            <person name="Straub T."/>
            <person name="Salamzade R."/>
            <person name="Saavedra J."/>
            <person name="Lebreton F."/>
            <person name="Prichula J."/>
            <person name="Schaufler K."/>
            <person name="Gaca A."/>
            <person name="Sgardioli B."/>
            <person name="Wagenaar J."/>
            <person name="Strong T."/>
        </authorList>
    </citation>
    <scope>NUCLEOTIDE SEQUENCE [LARGE SCALE GENOMIC DNA]</scope>
    <source>
        <strain evidence="4 5">669A</strain>
    </source>
</reference>
<accession>A0ABS3LGF2</accession>
<evidence type="ECO:0000256" key="2">
    <source>
        <dbReference type="PROSITE-ProRule" id="PRU00335"/>
    </source>
</evidence>
<dbReference type="Gene3D" id="1.10.357.10">
    <property type="entry name" value="Tetracycline Repressor, domain 2"/>
    <property type="match status" value="1"/>
</dbReference>
<dbReference type="PRINTS" id="PR00455">
    <property type="entry name" value="HTHTETR"/>
</dbReference>
<keyword evidence="1 2" id="KW-0238">DNA-binding</keyword>
<proteinExistence type="predicted"/>
<dbReference type="InterPro" id="IPR050109">
    <property type="entry name" value="HTH-type_TetR-like_transc_reg"/>
</dbReference>
<dbReference type="Pfam" id="PF14246">
    <property type="entry name" value="TetR_C_7"/>
    <property type="match status" value="1"/>
</dbReference>
<feature type="domain" description="HTH tetR-type" evidence="3">
    <location>
        <begin position="2"/>
        <end position="62"/>
    </location>
</feature>
<dbReference type="PROSITE" id="PS50977">
    <property type="entry name" value="HTH_TETR_2"/>
    <property type="match status" value="1"/>
</dbReference>
<evidence type="ECO:0000259" key="3">
    <source>
        <dbReference type="PROSITE" id="PS50977"/>
    </source>
</evidence>
<dbReference type="RefSeq" id="WP_207675710.1">
    <property type="nucleotide sequence ID" value="NZ_JAFREM010000041.1"/>
</dbReference>
<dbReference type="Pfam" id="PF00440">
    <property type="entry name" value="TetR_N"/>
    <property type="match status" value="1"/>
</dbReference>
<comment type="caution">
    <text evidence="4">The sequence shown here is derived from an EMBL/GenBank/DDBJ whole genome shotgun (WGS) entry which is preliminary data.</text>
</comment>
<protein>
    <submittedName>
        <fullName evidence="4">TetR/AcrR family transcriptional regulator</fullName>
    </submittedName>
</protein>
<name>A0ABS3LGF2_9ENTE</name>
<dbReference type="SUPFAM" id="SSF46689">
    <property type="entry name" value="Homeodomain-like"/>
    <property type="match status" value="1"/>
</dbReference>
<dbReference type="PANTHER" id="PTHR30055">
    <property type="entry name" value="HTH-TYPE TRANSCRIPTIONAL REGULATOR RUTR"/>
    <property type="match status" value="1"/>
</dbReference>
<gene>
    <name evidence="4" type="ORF">JZO70_21285</name>
</gene>
<evidence type="ECO:0000313" key="5">
    <source>
        <dbReference type="Proteomes" id="UP000664601"/>
    </source>
</evidence>
<dbReference type="InterPro" id="IPR009057">
    <property type="entry name" value="Homeodomain-like_sf"/>
</dbReference>